<feature type="compositionally biased region" description="Basic and acidic residues" evidence="1">
    <location>
        <begin position="58"/>
        <end position="67"/>
    </location>
</feature>
<sequence>MGIVGKTNQAVLGPQTILVFVYAPIARLPRAVQEPPQTGRNLRGLAGTHQQRAIPQAPEHEGVLGHL</sequence>
<evidence type="ECO:0000313" key="3">
    <source>
        <dbReference type="Proteomes" id="UP000285882"/>
    </source>
</evidence>
<evidence type="ECO:0000256" key="1">
    <source>
        <dbReference type="SAM" id="MobiDB-lite"/>
    </source>
</evidence>
<feature type="region of interest" description="Disordered" evidence="1">
    <location>
        <begin position="32"/>
        <end position="67"/>
    </location>
</feature>
<accession>A0ABX5Q458</accession>
<keyword evidence="3" id="KW-1185">Reference proteome</keyword>
<gene>
    <name evidence="2" type="ORF">C0674_01595</name>
</gene>
<dbReference type="Proteomes" id="UP000285882">
    <property type="component" value="Chromosome"/>
</dbReference>
<dbReference type="EMBL" id="CP025688">
    <property type="protein sequence ID" value="QAA21424.1"/>
    <property type="molecule type" value="Genomic_DNA"/>
</dbReference>
<protein>
    <submittedName>
        <fullName evidence="2">Uncharacterized protein</fullName>
    </submittedName>
</protein>
<organism evidence="2 3">
    <name type="scientific">Sporolactobacillus terrae</name>
    <dbReference type="NCBI Taxonomy" id="269673"/>
    <lineage>
        <taxon>Bacteria</taxon>
        <taxon>Bacillati</taxon>
        <taxon>Bacillota</taxon>
        <taxon>Bacilli</taxon>
        <taxon>Bacillales</taxon>
        <taxon>Sporolactobacillaceae</taxon>
        <taxon>Sporolactobacillus</taxon>
    </lineage>
</organism>
<reference evidence="2 3" key="1">
    <citation type="submission" date="2018-01" db="EMBL/GenBank/DDBJ databases">
        <title>Complete genome sequencing of Sporolactobacillus terrae DLG3.</title>
        <authorList>
            <person name="Nam Y.-D."/>
            <person name="Kang J."/>
            <person name="Chung W.-H."/>
        </authorList>
    </citation>
    <scope>NUCLEOTIDE SEQUENCE [LARGE SCALE GENOMIC DNA]</scope>
    <source>
        <strain evidence="2 3">DLG3</strain>
    </source>
</reference>
<name>A0ABX5Q458_9BACL</name>
<proteinExistence type="predicted"/>
<evidence type="ECO:0000313" key="2">
    <source>
        <dbReference type="EMBL" id="QAA21424.1"/>
    </source>
</evidence>